<reference evidence="2 3" key="1">
    <citation type="submission" date="2016-03" db="EMBL/GenBank/DDBJ databases">
        <authorList>
            <person name="Ploux O."/>
        </authorList>
    </citation>
    <scope>NUCLEOTIDE SEQUENCE [LARGE SCALE GENOMIC DNA]</scope>
    <source>
        <strain evidence="2 3">R-45363</strain>
    </source>
</reference>
<dbReference type="Proteomes" id="UP000078090">
    <property type="component" value="Unassembled WGS sequence"/>
</dbReference>
<name>A0A177MSJ2_METMH</name>
<evidence type="ECO:0000313" key="2">
    <source>
        <dbReference type="EMBL" id="OAI08334.1"/>
    </source>
</evidence>
<comment type="caution">
    <text evidence="2">The sequence shown here is derived from an EMBL/GenBank/DDBJ whole genome shotgun (WGS) entry which is preliminary data.</text>
</comment>
<gene>
    <name evidence="2" type="ORF">A1332_07550</name>
</gene>
<dbReference type="EMBL" id="LUUG01000045">
    <property type="protein sequence ID" value="OAI08334.1"/>
    <property type="molecule type" value="Genomic_DNA"/>
</dbReference>
<organism evidence="2 3">
    <name type="scientific">Methylomonas methanica</name>
    <dbReference type="NCBI Taxonomy" id="421"/>
    <lineage>
        <taxon>Bacteria</taxon>
        <taxon>Pseudomonadati</taxon>
        <taxon>Pseudomonadota</taxon>
        <taxon>Gammaproteobacteria</taxon>
        <taxon>Methylococcales</taxon>
        <taxon>Methylococcaceae</taxon>
        <taxon>Methylomonas</taxon>
    </lineage>
</organism>
<accession>A0A177MSJ2</accession>
<evidence type="ECO:0000313" key="3">
    <source>
        <dbReference type="Proteomes" id="UP000078090"/>
    </source>
</evidence>
<sequence length="86" mass="9587">MGCGTLYRGTPDAKPRAEGHYARKNRKKTRIIEADAACLLDHANRQFSAGRPNAVWVADYTYVKTWQGSEVEDSSTVYAAVHLTSR</sequence>
<protein>
    <recommendedName>
        <fullName evidence="4">Transposase</fullName>
    </recommendedName>
</protein>
<dbReference type="AlphaFoldDB" id="A0A177MSJ2"/>
<evidence type="ECO:0000256" key="1">
    <source>
        <dbReference type="SAM" id="MobiDB-lite"/>
    </source>
</evidence>
<feature type="region of interest" description="Disordered" evidence="1">
    <location>
        <begin position="1"/>
        <end position="25"/>
    </location>
</feature>
<feature type="compositionally biased region" description="Basic and acidic residues" evidence="1">
    <location>
        <begin position="11"/>
        <end position="21"/>
    </location>
</feature>
<evidence type="ECO:0008006" key="4">
    <source>
        <dbReference type="Google" id="ProtNLM"/>
    </source>
</evidence>
<proteinExistence type="predicted"/>